<dbReference type="InterPro" id="IPR040505">
    <property type="entry name" value="DUF5537"/>
</dbReference>
<organism evidence="1 2">
    <name type="scientific">Nannospalax galili</name>
    <name type="common">Northern Israeli blind subterranean mole rat</name>
    <name type="synonym">Spalax galili</name>
    <dbReference type="NCBI Taxonomy" id="1026970"/>
    <lineage>
        <taxon>Eukaryota</taxon>
        <taxon>Metazoa</taxon>
        <taxon>Chordata</taxon>
        <taxon>Craniata</taxon>
        <taxon>Vertebrata</taxon>
        <taxon>Euteleostomi</taxon>
        <taxon>Mammalia</taxon>
        <taxon>Eutheria</taxon>
        <taxon>Euarchontoglires</taxon>
        <taxon>Glires</taxon>
        <taxon>Rodentia</taxon>
        <taxon>Myomorpha</taxon>
        <taxon>Muroidea</taxon>
        <taxon>Spalacidae</taxon>
        <taxon>Spalacinae</taxon>
        <taxon>Nannospalax</taxon>
    </lineage>
</organism>
<accession>A0A8C6QEA2</accession>
<dbReference type="GeneTree" id="ENSGT00700000106212"/>
<evidence type="ECO:0000313" key="1">
    <source>
        <dbReference type="Ensembl" id="ENSNGAP00000001990.1"/>
    </source>
</evidence>
<dbReference type="OMA" id="CTMVPLQ"/>
<reference evidence="1" key="1">
    <citation type="submission" date="2025-08" db="UniProtKB">
        <authorList>
            <consortium name="Ensembl"/>
        </authorList>
    </citation>
    <scope>IDENTIFICATION</scope>
</reference>
<dbReference type="Proteomes" id="UP000694381">
    <property type="component" value="Unassembled WGS sequence"/>
</dbReference>
<dbReference type="AlphaFoldDB" id="A0A8C6QEA2"/>
<reference evidence="1" key="2">
    <citation type="submission" date="2025-09" db="UniProtKB">
        <authorList>
            <consortium name="Ensembl"/>
        </authorList>
    </citation>
    <scope>IDENTIFICATION</scope>
</reference>
<keyword evidence="2" id="KW-1185">Reference proteome</keyword>
<evidence type="ECO:0000313" key="2">
    <source>
        <dbReference type="Proteomes" id="UP000694381"/>
    </source>
</evidence>
<proteinExistence type="predicted"/>
<sequence>MSVLSPKIKFDASKLSRDSLDNYFLFESSWKKAVLETQKMRKTFGLEEPKECAKIPYLPELPSCPVIVSSAPLEVHKQLLCADPELPPVRLKKIKDSCTMVPLQEKSKGQVFSDPVTGAPSQFLQRLSQMAILEYNTIRQETHKKSRRGKKELGDC</sequence>
<dbReference type="Ensembl" id="ENSNGAT00000002054.1">
    <property type="protein sequence ID" value="ENSNGAP00000001990.1"/>
    <property type="gene ID" value="ENSNGAG00000001486.1"/>
</dbReference>
<gene>
    <name evidence="1" type="primary">CUNH8orf89</name>
</gene>
<dbReference type="Pfam" id="PF17690">
    <property type="entry name" value="DUF5537"/>
    <property type="match status" value="1"/>
</dbReference>
<name>A0A8C6QEA2_NANGA</name>
<protein>
    <submittedName>
        <fullName evidence="1">RIKEN cDNA 4930444P10 gene</fullName>
    </submittedName>
</protein>